<evidence type="ECO:0000313" key="4">
    <source>
        <dbReference type="Proteomes" id="UP001596170"/>
    </source>
</evidence>
<dbReference type="Pfam" id="PF10368">
    <property type="entry name" value="YkyA"/>
    <property type="match status" value="1"/>
</dbReference>
<accession>A0ABW1L5M1</accession>
<evidence type="ECO:0000256" key="2">
    <source>
        <dbReference type="SAM" id="SignalP"/>
    </source>
</evidence>
<dbReference type="InterPro" id="IPR036785">
    <property type="entry name" value="YkyA-like_sf"/>
</dbReference>
<reference evidence="4" key="1">
    <citation type="journal article" date="2019" name="Int. J. Syst. Evol. Microbiol.">
        <title>The Global Catalogue of Microorganisms (GCM) 10K type strain sequencing project: providing services to taxonomists for standard genome sequencing and annotation.</title>
        <authorList>
            <consortium name="The Broad Institute Genomics Platform"/>
            <consortium name="The Broad Institute Genome Sequencing Center for Infectious Disease"/>
            <person name="Wu L."/>
            <person name="Ma J."/>
        </authorList>
    </citation>
    <scope>NUCLEOTIDE SEQUENCE [LARGE SCALE GENOMIC DNA]</scope>
    <source>
        <strain evidence="4">CCUG 54527</strain>
    </source>
</reference>
<dbReference type="EMBL" id="JBHSRI010000002">
    <property type="protein sequence ID" value="MFC6038182.1"/>
    <property type="molecule type" value="Genomic_DNA"/>
</dbReference>
<name>A0ABW1L5M1_9BACL</name>
<proteinExistence type="predicted"/>
<keyword evidence="4" id="KW-1185">Reference proteome</keyword>
<dbReference type="SUPFAM" id="SSF140423">
    <property type="entry name" value="MW0975(SA0943)-like"/>
    <property type="match status" value="1"/>
</dbReference>
<comment type="caution">
    <text evidence="3">The sequence shown here is derived from an EMBL/GenBank/DDBJ whole genome shotgun (WGS) entry which is preliminary data.</text>
</comment>
<sequence length="215" mass="24260">MKKIVIGTFLSTTLLLSACSMGASSSEEKLSASLEKVYEEEQGYRDAQQQLAELEKKEQSTFNAAMELTQQQKGDVALKVEELKASLTERLTLLNEENESIGKAQDSLTSFEDLVEDTKDEVVKTSLLDLKASINDRYEAHEIVSNEYQKLTDLQITLYDMLEDEETQQAQLQEQVILVNKQNDVVQSAINAFNEATKKLNEMKSSVYDSLDEEK</sequence>
<organism evidence="3 4">
    <name type="scientific">Paenisporosarcina macmurdoensis</name>
    <dbReference type="NCBI Taxonomy" id="212659"/>
    <lineage>
        <taxon>Bacteria</taxon>
        <taxon>Bacillati</taxon>
        <taxon>Bacillota</taxon>
        <taxon>Bacilli</taxon>
        <taxon>Bacillales</taxon>
        <taxon>Caryophanaceae</taxon>
        <taxon>Paenisporosarcina</taxon>
    </lineage>
</organism>
<evidence type="ECO:0000313" key="3">
    <source>
        <dbReference type="EMBL" id="MFC6038182.1"/>
    </source>
</evidence>
<keyword evidence="2" id="KW-0732">Signal</keyword>
<dbReference type="PROSITE" id="PS51257">
    <property type="entry name" value="PROKAR_LIPOPROTEIN"/>
    <property type="match status" value="1"/>
</dbReference>
<dbReference type="InterPro" id="IPR019454">
    <property type="entry name" value="Lipoprot_YkyA-like"/>
</dbReference>
<keyword evidence="1" id="KW-0175">Coiled coil</keyword>
<dbReference type="Proteomes" id="UP001596170">
    <property type="component" value="Unassembled WGS sequence"/>
</dbReference>
<protein>
    <submittedName>
        <fullName evidence="3">YkyA family protein</fullName>
    </submittedName>
</protein>
<feature type="chain" id="PRO_5046714271" evidence="2">
    <location>
        <begin position="26"/>
        <end position="215"/>
    </location>
</feature>
<dbReference type="Gene3D" id="1.20.120.570">
    <property type="entry name" value="YkyA-like"/>
    <property type="match status" value="1"/>
</dbReference>
<feature type="signal peptide" evidence="2">
    <location>
        <begin position="1"/>
        <end position="25"/>
    </location>
</feature>
<feature type="coiled-coil region" evidence="1">
    <location>
        <begin position="37"/>
        <end position="97"/>
    </location>
</feature>
<dbReference type="RefSeq" id="WP_377732187.1">
    <property type="nucleotide sequence ID" value="NZ_JBHSRI010000002.1"/>
</dbReference>
<evidence type="ECO:0000256" key="1">
    <source>
        <dbReference type="SAM" id="Coils"/>
    </source>
</evidence>
<gene>
    <name evidence="3" type="ORF">ACFPYN_01830</name>
</gene>